<protein>
    <submittedName>
        <fullName evidence="1">Uncharacterized protein</fullName>
    </submittedName>
</protein>
<reference evidence="1" key="1">
    <citation type="submission" date="2021-02" db="EMBL/GenBank/DDBJ databases">
        <authorList>
            <consortium name="DOE Joint Genome Institute"/>
            <person name="Ahrendt S."/>
            <person name="Looney B.P."/>
            <person name="Miyauchi S."/>
            <person name="Morin E."/>
            <person name="Drula E."/>
            <person name="Courty P.E."/>
            <person name="Chicoki N."/>
            <person name="Fauchery L."/>
            <person name="Kohler A."/>
            <person name="Kuo A."/>
            <person name="Labutti K."/>
            <person name="Pangilinan J."/>
            <person name="Lipzen A."/>
            <person name="Riley R."/>
            <person name="Andreopoulos W."/>
            <person name="He G."/>
            <person name="Johnson J."/>
            <person name="Barry K.W."/>
            <person name="Grigoriev I.V."/>
            <person name="Nagy L."/>
            <person name="Hibbett D."/>
            <person name="Henrissat B."/>
            <person name="Matheny P.B."/>
            <person name="Labbe J."/>
            <person name="Martin F."/>
        </authorList>
    </citation>
    <scope>NUCLEOTIDE SEQUENCE</scope>
    <source>
        <strain evidence="1">FP105234-sp</strain>
    </source>
</reference>
<sequence>MFASSLTVFKAWNDDHAVAMCQTLALYLKKNPVIARTPASRLLFRDQLRRLVATPALYSAFQSASADVPSVVHLDRDNFRLYNDYQAISLCEALEVYLTQNPIAPAGSRPELEAELRALVVVPTFTRAFMSTGHAVFPDADPDRQVLLFDDDKLQDIVRRYNEDDEFTDSMLLNTITSDVRHRADIPAALNTMAFILNSLPLPSAVDHRASGAALSSADLQDRNVMVRFDGYVAYPGLPPTFCDITCTIKVAHPKRKRSTGNLSSKATRTKKAHYDDTSVRTSSKGVAILDDTSSSSVARIGSAAADTTEDED</sequence>
<organism evidence="1 2">
    <name type="scientific">Auriscalpium vulgare</name>
    <dbReference type="NCBI Taxonomy" id="40419"/>
    <lineage>
        <taxon>Eukaryota</taxon>
        <taxon>Fungi</taxon>
        <taxon>Dikarya</taxon>
        <taxon>Basidiomycota</taxon>
        <taxon>Agaricomycotina</taxon>
        <taxon>Agaricomycetes</taxon>
        <taxon>Russulales</taxon>
        <taxon>Auriscalpiaceae</taxon>
        <taxon>Auriscalpium</taxon>
    </lineage>
</organism>
<accession>A0ACB8SBA2</accession>
<reference evidence="1" key="2">
    <citation type="journal article" date="2022" name="New Phytol.">
        <title>Evolutionary transition to the ectomycorrhizal habit in the genomes of a hyperdiverse lineage of mushroom-forming fungi.</title>
        <authorList>
            <person name="Looney B."/>
            <person name="Miyauchi S."/>
            <person name="Morin E."/>
            <person name="Drula E."/>
            <person name="Courty P.E."/>
            <person name="Kohler A."/>
            <person name="Kuo A."/>
            <person name="LaButti K."/>
            <person name="Pangilinan J."/>
            <person name="Lipzen A."/>
            <person name="Riley R."/>
            <person name="Andreopoulos W."/>
            <person name="He G."/>
            <person name="Johnson J."/>
            <person name="Nolan M."/>
            <person name="Tritt A."/>
            <person name="Barry K.W."/>
            <person name="Grigoriev I.V."/>
            <person name="Nagy L.G."/>
            <person name="Hibbett D."/>
            <person name="Henrissat B."/>
            <person name="Matheny P.B."/>
            <person name="Labbe J."/>
            <person name="Martin F.M."/>
        </authorList>
    </citation>
    <scope>NUCLEOTIDE SEQUENCE</scope>
    <source>
        <strain evidence="1">FP105234-sp</strain>
    </source>
</reference>
<name>A0ACB8SBA2_9AGAM</name>
<comment type="caution">
    <text evidence="1">The sequence shown here is derived from an EMBL/GenBank/DDBJ whole genome shotgun (WGS) entry which is preliminary data.</text>
</comment>
<dbReference type="EMBL" id="MU275839">
    <property type="protein sequence ID" value="KAI0053779.1"/>
    <property type="molecule type" value="Genomic_DNA"/>
</dbReference>
<gene>
    <name evidence="1" type="ORF">FA95DRAFT_1552283</name>
</gene>
<dbReference type="Proteomes" id="UP000814033">
    <property type="component" value="Unassembled WGS sequence"/>
</dbReference>
<evidence type="ECO:0000313" key="1">
    <source>
        <dbReference type="EMBL" id="KAI0053779.1"/>
    </source>
</evidence>
<proteinExistence type="predicted"/>
<keyword evidence="2" id="KW-1185">Reference proteome</keyword>
<evidence type="ECO:0000313" key="2">
    <source>
        <dbReference type="Proteomes" id="UP000814033"/>
    </source>
</evidence>